<feature type="compositionally biased region" description="Low complexity" evidence="1">
    <location>
        <begin position="80"/>
        <end position="91"/>
    </location>
</feature>
<reference evidence="3" key="1">
    <citation type="journal article" date="2019" name="Int. J. Syst. Evol. Microbiol.">
        <title>The Global Catalogue of Microorganisms (GCM) 10K type strain sequencing project: providing services to taxonomists for standard genome sequencing and annotation.</title>
        <authorList>
            <consortium name="The Broad Institute Genomics Platform"/>
            <consortium name="The Broad Institute Genome Sequencing Center for Infectious Disease"/>
            <person name="Wu L."/>
            <person name="Ma J."/>
        </authorList>
    </citation>
    <scope>NUCLEOTIDE SEQUENCE [LARGE SCALE GENOMIC DNA]</scope>
    <source>
        <strain evidence="3">JCM 9371</strain>
    </source>
</reference>
<feature type="compositionally biased region" description="Polar residues" evidence="1">
    <location>
        <begin position="44"/>
        <end position="53"/>
    </location>
</feature>
<dbReference type="EMBL" id="JBHTGP010000041">
    <property type="protein sequence ID" value="MFD0692441.1"/>
    <property type="molecule type" value="Genomic_DNA"/>
</dbReference>
<evidence type="ECO:0000313" key="3">
    <source>
        <dbReference type="Proteomes" id="UP001597063"/>
    </source>
</evidence>
<gene>
    <name evidence="2" type="ORF">ACFQZM_48710</name>
</gene>
<sequence length="146" mass="15149">MTAETVEQLVMAMEVFHILQSHGPAQMSVHHRHRNSGQRAVGSGTVNGMTNTRTHAKTGTAASTASTRPWTARRTNGPELALPAAALAALPGPRQASRRPGPLGTGLPMPPSAVSLIAASVPVPRLFERRGAQACGLPVSAAPRSP</sequence>
<proteinExistence type="predicted"/>
<keyword evidence="3" id="KW-1185">Reference proteome</keyword>
<accession>A0ABW2Y7V0</accession>
<feature type="region of interest" description="Disordered" evidence="1">
    <location>
        <begin position="37"/>
        <end position="109"/>
    </location>
</feature>
<organism evidence="2 3">
    <name type="scientific">Actinomadura fibrosa</name>
    <dbReference type="NCBI Taxonomy" id="111802"/>
    <lineage>
        <taxon>Bacteria</taxon>
        <taxon>Bacillati</taxon>
        <taxon>Actinomycetota</taxon>
        <taxon>Actinomycetes</taxon>
        <taxon>Streptosporangiales</taxon>
        <taxon>Thermomonosporaceae</taxon>
        <taxon>Actinomadura</taxon>
    </lineage>
</organism>
<dbReference type="RefSeq" id="WP_131756208.1">
    <property type="nucleotide sequence ID" value="NZ_CAACUY010000013.1"/>
</dbReference>
<dbReference type="Proteomes" id="UP001597063">
    <property type="component" value="Unassembled WGS sequence"/>
</dbReference>
<evidence type="ECO:0000256" key="1">
    <source>
        <dbReference type="SAM" id="MobiDB-lite"/>
    </source>
</evidence>
<name>A0ABW2Y7V0_9ACTN</name>
<comment type="caution">
    <text evidence="2">The sequence shown here is derived from an EMBL/GenBank/DDBJ whole genome shotgun (WGS) entry which is preliminary data.</text>
</comment>
<evidence type="ECO:0000313" key="2">
    <source>
        <dbReference type="EMBL" id="MFD0692441.1"/>
    </source>
</evidence>
<protein>
    <submittedName>
        <fullName evidence="2">Uncharacterized protein</fullName>
    </submittedName>
</protein>
<feature type="compositionally biased region" description="Low complexity" evidence="1">
    <location>
        <begin position="57"/>
        <end position="67"/>
    </location>
</feature>